<dbReference type="GO" id="GO:0003682">
    <property type="term" value="F:chromatin binding"/>
    <property type="evidence" value="ECO:0007669"/>
    <property type="project" value="TreeGrafter"/>
</dbReference>
<feature type="domain" description="Bromo" evidence="10">
    <location>
        <begin position="281"/>
        <end position="351"/>
    </location>
</feature>
<feature type="compositionally biased region" description="Acidic residues" evidence="9">
    <location>
        <begin position="210"/>
        <end position="220"/>
    </location>
</feature>
<evidence type="ECO:0000256" key="2">
    <source>
        <dbReference type="ARBA" id="ARBA00022737"/>
    </source>
</evidence>
<dbReference type="GO" id="GO:0016586">
    <property type="term" value="C:RSC-type complex"/>
    <property type="evidence" value="ECO:0007669"/>
    <property type="project" value="InterPro"/>
</dbReference>
<feature type="compositionally biased region" description="Low complexity" evidence="9">
    <location>
        <begin position="444"/>
        <end position="465"/>
    </location>
</feature>
<dbReference type="GO" id="GO:0006338">
    <property type="term" value="P:chromatin remodeling"/>
    <property type="evidence" value="ECO:0007669"/>
    <property type="project" value="InterPro"/>
</dbReference>
<dbReference type="SMART" id="SM00297">
    <property type="entry name" value="BROMO"/>
    <property type="match status" value="2"/>
</dbReference>
<feature type="region of interest" description="Disordered" evidence="9">
    <location>
        <begin position="550"/>
        <end position="614"/>
    </location>
</feature>
<evidence type="ECO:0000256" key="5">
    <source>
        <dbReference type="ARBA" id="ARBA00023117"/>
    </source>
</evidence>
<dbReference type="GO" id="GO:0006368">
    <property type="term" value="P:transcription elongation by RNA polymerase II"/>
    <property type="evidence" value="ECO:0007669"/>
    <property type="project" value="TreeGrafter"/>
</dbReference>
<feature type="region of interest" description="Disordered" evidence="9">
    <location>
        <begin position="167"/>
        <end position="261"/>
    </location>
</feature>
<feature type="compositionally biased region" description="Basic and acidic residues" evidence="9">
    <location>
        <begin position="241"/>
        <end position="252"/>
    </location>
</feature>
<dbReference type="InterPro" id="IPR001487">
    <property type="entry name" value="Bromodomain"/>
</dbReference>
<dbReference type="PANTHER" id="PTHR16062">
    <property type="entry name" value="SWI/SNF-RELATED"/>
    <property type="match status" value="1"/>
</dbReference>
<dbReference type="PRINTS" id="PR00503">
    <property type="entry name" value="BROMODOMAIN"/>
</dbReference>
<dbReference type="Gene3D" id="1.20.920.10">
    <property type="entry name" value="Bromodomain-like"/>
    <property type="match status" value="2"/>
</dbReference>
<feature type="region of interest" description="Disordered" evidence="9">
    <location>
        <begin position="632"/>
        <end position="670"/>
    </location>
</feature>
<feature type="domain" description="Bromo" evidence="10">
    <location>
        <begin position="70"/>
        <end position="140"/>
    </location>
</feature>
<dbReference type="InterPro" id="IPR036427">
    <property type="entry name" value="Bromodomain-like_sf"/>
</dbReference>
<proteinExistence type="predicted"/>
<feature type="region of interest" description="Disordered" evidence="9">
    <location>
        <begin position="801"/>
        <end position="841"/>
    </location>
</feature>
<keyword evidence="2" id="KW-0677">Repeat</keyword>
<keyword evidence="3" id="KW-0156">Chromatin regulator</keyword>
<evidence type="ECO:0000259" key="10">
    <source>
        <dbReference type="PROSITE" id="PS50014"/>
    </source>
</evidence>
<feature type="compositionally biased region" description="Polar residues" evidence="9">
    <location>
        <begin position="825"/>
        <end position="841"/>
    </location>
</feature>
<evidence type="ECO:0000313" key="11">
    <source>
        <dbReference type="EMBL" id="CEH19152.1"/>
    </source>
</evidence>
<organism evidence="11 12">
    <name type="scientific">Ceraceosorus bombacis</name>
    <dbReference type="NCBI Taxonomy" id="401625"/>
    <lineage>
        <taxon>Eukaryota</taxon>
        <taxon>Fungi</taxon>
        <taxon>Dikarya</taxon>
        <taxon>Basidiomycota</taxon>
        <taxon>Ustilaginomycotina</taxon>
        <taxon>Exobasidiomycetes</taxon>
        <taxon>Ceraceosorales</taxon>
        <taxon>Ceraceosoraceae</taxon>
        <taxon>Ceraceosorus</taxon>
    </lineage>
</organism>
<evidence type="ECO:0000256" key="1">
    <source>
        <dbReference type="ARBA" id="ARBA00004123"/>
    </source>
</evidence>
<dbReference type="Pfam" id="PF00439">
    <property type="entry name" value="Bromodomain"/>
    <property type="match status" value="2"/>
</dbReference>
<keyword evidence="4" id="KW-0805">Transcription regulation</keyword>
<keyword evidence="12" id="KW-1185">Reference proteome</keyword>
<keyword evidence="7" id="KW-0539">Nucleus</keyword>
<keyword evidence="5 8" id="KW-0103">Bromodomain</keyword>
<evidence type="ECO:0000256" key="4">
    <source>
        <dbReference type="ARBA" id="ARBA00023015"/>
    </source>
</evidence>
<name>A0A0P1BT21_9BASI</name>
<dbReference type="PROSITE" id="PS00633">
    <property type="entry name" value="BROMODOMAIN_1"/>
    <property type="match status" value="2"/>
</dbReference>
<feature type="compositionally biased region" description="Polar residues" evidence="9">
    <location>
        <begin position="172"/>
        <end position="184"/>
    </location>
</feature>
<feature type="region of interest" description="Disordered" evidence="9">
    <location>
        <begin position="21"/>
        <end position="46"/>
    </location>
</feature>
<dbReference type="Proteomes" id="UP000054845">
    <property type="component" value="Unassembled WGS sequence"/>
</dbReference>
<evidence type="ECO:0000256" key="8">
    <source>
        <dbReference type="PROSITE-ProRule" id="PRU00035"/>
    </source>
</evidence>
<reference evidence="12" key="1">
    <citation type="submission" date="2014-09" db="EMBL/GenBank/DDBJ databases">
        <authorList>
            <person name="Sharma Rahul"/>
            <person name="Thines Marco"/>
        </authorList>
    </citation>
    <scope>NUCLEOTIDE SEQUENCE [LARGE SCALE GENOMIC DNA]</scope>
</reference>
<dbReference type="CDD" id="cd04369">
    <property type="entry name" value="Bromodomain"/>
    <property type="match status" value="1"/>
</dbReference>
<feature type="region of interest" description="Disordered" evidence="9">
    <location>
        <begin position="416"/>
        <end position="532"/>
    </location>
</feature>
<evidence type="ECO:0000256" key="7">
    <source>
        <dbReference type="ARBA" id="ARBA00023242"/>
    </source>
</evidence>
<evidence type="ECO:0000256" key="6">
    <source>
        <dbReference type="ARBA" id="ARBA00023163"/>
    </source>
</evidence>
<dbReference type="EMBL" id="CCYA01000277">
    <property type="protein sequence ID" value="CEH19152.1"/>
    <property type="molecule type" value="Genomic_DNA"/>
</dbReference>
<dbReference type="PROSITE" id="PS50014">
    <property type="entry name" value="BROMODOMAIN_2"/>
    <property type="match status" value="2"/>
</dbReference>
<dbReference type="InterPro" id="IPR037382">
    <property type="entry name" value="Rsc/polybromo"/>
</dbReference>
<dbReference type="OrthoDB" id="6017at2759"/>
<evidence type="ECO:0000256" key="9">
    <source>
        <dbReference type="SAM" id="MobiDB-lite"/>
    </source>
</evidence>
<protein>
    <submittedName>
        <fullName evidence="11">Chromatin remodeling complex RSC, subunit RSC1/Polybromo and related proteins</fullName>
    </submittedName>
</protein>
<dbReference type="InterPro" id="IPR018359">
    <property type="entry name" value="Bromodomain_CS"/>
</dbReference>
<dbReference type="PANTHER" id="PTHR16062:SF19">
    <property type="entry name" value="PROTEIN POLYBROMO-1"/>
    <property type="match status" value="1"/>
</dbReference>
<dbReference type="AlphaFoldDB" id="A0A0P1BT21"/>
<sequence>MRTGDGHDAAKLSAINILEGGRKRQRVSARESPSTPIKPRTASPPLRAEDITKAGYQILDVLLHRIDPEDETLLAAPFMELPSASDYPDYYQTIRHPISLYIIEERLERGRYSEVADLKRDLEMVCNNAKRYNMRDTPIWTKAKHLHALIKDAYSDVIELGRCSSPLGGPASPSQSRLALSQQPGGLAALRPAGSGEIAADADGEAKNEGDEDAEGESETETVKEPTSMRIRIKGALGRKMPNEERLARAEGGEDVSSGGKSLKDAFKEVIADLNAAVSAEGTPLTDFFTELPSRKDYPDYYQLIPQPISMFEIENKIDAGAYRTLNSMMGDLRSMLDNAQTYNEDDSEVYEDAAQIRTYLEKTAIPKLYAQGFTLDPADERQSARAPENISRAAALAQADTAKRAMTRQPVALAALKSNPGDAGSSKAKLKVKLKRSQERDAQTSSPAAVASATTGGTAPQAPTVESAGPPLTSAVPQQPSLRPEAMRQADVSTRSDEQSPAPRGPLTQSGSPPTATMQPNGLWSPVPIVPPDAGRRASGYFDSAATPALVSNGRSMPSASPGAAPHPGPHQDGTMQRGLAGVTSPGSVRHQAAPASTAVRHGASSSMSHVGAMQRPAENYDRTLPFRGSSAHVSASERFQPVPPPPTARAQVPTSGMPARSGLDSPYAHPLAQISQPARSQSHALPWAASVPASGAGTGVQASLPPAQHLAGQPRIRNQRLGAPPISALMPPVVRSIKRPAAAHLVVVEVTSDLDKPVRLSLNNDMTRLHSITVPPTTQCVKLTFAFNGAVPQNINDEADVDGIDESSSSPVITKVDPRRDTTASQTAEHVSTDSPAAGTWRTTVRLNGARLPSVEEARALSESLATFRSQPMATGGAGLLQDAPRLSYVEIDAVDERVVRLQSLQKGTSMLEVIVTPTPQCPALQAILDVVAREPEDVTEAEKELARDALALDERYRIFITRA</sequence>
<dbReference type="STRING" id="401625.A0A0P1BT21"/>
<comment type="subcellular location">
    <subcellularLocation>
        <location evidence="1">Nucleus</location>
    </subcellularLocation>
</comment>
<accession>A0A0P1BT21</accession>
<evidence type="ECO:0000313" key="12">
    <source>
        <dbReference type="Proteomes" id="UP000054845"/>
    </source>
</evidence>
<dbReference type="SUPFAM" id="SSF47370">
    <property type="entry name" value="Bromodomain"/>
    <property type="match status" value="2"/>
</dbReference>
<evidence type="ECO:0000256" key="3">
    <source>
        <dbReference type="ARBA" id="ARBA00022853"/>
    </source>
</evidence>
<feature type="compositionally biased region" description="Polar residues" evidence="9">
    <location>
        <begin position="508"/>
        <end position="523"/>
    </location>
</feature>
<keyword evidence="6" id="KW-0804">Transcription</keyword>